<proteinExistence type="predicted"/>
<dbReference type="GO" id="GO:0045719">
    <property type="term" value="P:negative regulation of glycogen biosynthetic process"/>
    <property type="evidence" value="ECO:0007669"/>
    <property type="project" value="TreeGrafter"/>
</dbReference>
<dbReference type="InterPro" id="IPR000719">
    <property type="entry name" value="Prot_kinase_dom"/>
</dbReference>
<dbReference type="SUPFAM" id="SSF56112">
    <property type="entry name" value="Protein kinase-like (PK-like)"/>
    <property type="match status" value="1"/>
</dbReference>
<keyword evidence="1" id="KW-0547">Nucleotide-binding</keyword>
<evidence type="ECO:0000256" key="1">
    <source>
        <dbReference type="ARBA" id="ARBA00022741"/>
    </source>
</evidence>
<dbReference type="STRING" id="246404.A0A507D4I6"/>
<feature type="domain" description="Protein kinase" evidence="4">
    <location>
        <begin position="134"/>
        <end position="420"/>
    </location>
</feature>
<dbReference type="PROSITE" id="PS50011">
    <property type="entry name" value="PROTEIN_KINASE_DOM"/>
    <property type="match status" value="1"/>
</dbReference>
<evidence type="ECO:0000313" key="5">
    <source>
        <dbReference type="EMBL" id="TPX46215.1"/>
    </source>
</evidence>
<dbReference type="GO" id="GO:0005524">
    <property type="term" value="F:ATP binding"/>
    <property type="evidence" value="ECO:0007669"/>
    <property type="project" value="UniProtKB-KW"/>
</dbReference>
<dbReference type="GO" id="GO:0005829">
    <property type="term" value="C:cytosol"/>
    <property type="evidence" value="ECO:0007669"/>
    <property type="project" value="TreeGrafter"/>
</dbReference>
<dbReference type="GO" id="GO:0035556">
    <property type="term" value="P:intracellular signal transduction"/>
    <property type="evidence" value="ECO:0007669"/>
    <property type="project" value="TreeGrafter"/>
</dbReference>
<dbReference type="Gene3D" id="1.10.510.10">
    <property type="entry name" value="Transferase(Phosphotransferase) domain 1"/>
    <property type="match status" value="1"/>
</dbReference>
<dbReference type="AlphaFoldDB" id="A0A507D4I6"/>
<dbReference type="GO" id="GO:0004674">
    <property type="term" value="F:protein serine/threonine kinase activity"/>
    <property type="evidence" value="ECO:0007669"/>
    <property type="project" value="TreeGrafter"/>
</dbReference>
<gene>
    <name evidence="5" type="ORF">CcCBS67573_g10328</name>
</gene>
<dbReference type="GO" id="GO:0005634">
    <property type="term" value="C:nucleus"/>
    <property type="evidence" value="ECO:0007669"/>
    <property type="project" value="TreeGrafter"/>
</dbReference>
<dbReference type="PANTHER" id="PTHR24346:SF72">
    <property type="entry name" value="CAMK PROTEIN KINASE"/>
    <property type="match status" value="1"/>
</dbReference>
<organism evidence="5 6">
    <name type="scientific">Chytriomyces confervae</name>
    <dbReference type="NCBI Taxonomy" id="246404"/>
    <lineage>
        <taxon>Eukaryota</taxon>
        <taxon>Fungi</taxon>
        <taxon>Fungi incertae sedis</taxon>
        <taxon>Chytridiomycota</taxon>
        <taxon>Chytridiomycota incertae sedis</taxon>
        <taxon>Chytridiomycetes</taxon>
        <taxon>Chytridiales</taxon>
        <taxon>Chytriomycetaceae</taxon>
        <taxon>Chytriomyces</taxon>
    </lineage>
</organism>
<keyword evidence="6" id="KW-1185">Reference proteome</keyword>
<dbReference type="PANTHER" id="PTHR24346">
    <property type="entry name" value="MAP/MICROTUBULE AFFINITY-REGULATING KINASE"/>
    <property type="match status" value="1"/>
</dbReference>
<protein>
    <recommendedName>
        <fullName evidence="4">Protein kinase domain-containing protein</fullName>
    </recommendedName>
</protein>
<comment type="caution">
    <text evidence="5">The sequence shown here is derived from an EMBL/GenBank/DDBJ whole genome shotgun (WGS) entry which is preliminary data.</text>
</comment>
<name>A0A507D4I6_9FUNG</name>
<accession>A0A507D4I6</accession>
<dbReference type="PROSITE" id="PS00108">
    <property type="entry name" value="PROTEIN_KINASE_ST"/>
    <property type="match status" value="1"/>
</dbReference>
<evidence type="ECO:0000256" key="3">
    <source>
        <dbReference type="SAM" id="MobiDB-lite"/>
    </source>
</evidence>
<sequence>MSCIELHQMKTCREEEEPTKRRSFADKFNLFRASTGEFFAALFKPRSSNPDGIDHSRDGNSGSVVVEDERPQEPQPRKTVLNAFNKLGTAFIGSTAPRTPSSDAVPEVVTTRAEDMAGFLNGSKVLSPNFTKRYKLGRLLVEGRFAFVMTATRLTDGRKVAVKFIDVDKIPRNTWLPDRGSATGGYVPPEIAILQQLDHPNIIQYIDHVVEPTKYVLLITELHGSDWQRASSSSTTLGGDDGVTTCTSFDLFECIDHRLPDPVARKIFAQIALAVNYLHANGIVHRDFKDENVVVDSNYNIRIIDFGSAAPIPKSQRAFFAQFQGTALYASPEIVRKEMYRGPEDEMWAVGVLLYTMVVGGSPFHSDAEILEGTVRMPRGFHLESDKDYHGGCRHLIQRLLDCDPETRITIEEVLEHSWLKKEVEFYQTAYQSSHMSA</sequence>
<reference evidence="5 6" key="1">
    <citation type="journal article" date="2019" name="Sci. Rep.">
        <title>Comparative genomics of chytrid fungi reveal insights into the obligate biotrophic and pathogenic lifestyle of Synchytrium endobioticum.</title>
        <authorList>
            <person name="van de Vossenberg B.T.L.H."/>
            <person name="Warris S."/>
            <person name="Nguyen H.D.T."/>
            <person name="van Gent-Pelzer M.P.E."/>
            <person name="Joly D.L."/>
            <person name="van de Geest H.C."/>
            <person name="Bonants P.J.M."/>
            <person name="Smith D.S."/>
            <person name="Levesque C.A."/>
            <person name="van der Lee T.A.J."/>
        </authorList>
    </citation>
    <scope>NUCLEOTIDE SEQUENCE [LARGE SCALE GENOMIC DNA]</scope>
    <source>
        <strain evidence="5 6">CBS 675.73</strain>
    </source>
</reference>
<keyword evidence="2" id="KW-0067">ATP-binding</keyword>
<dbReference type="OrthoDB" id="10252171at2759"/>
<dbReference type="EMBL" id="QEAP01001376">
    <property type="protein sequence ID" value="TPX46215.1"/>
    <property type="molecule type" value="Genomic_DNA"/>
</dbReference>
<dbReference type="InterPro" id="IPR011009">
    <property type="entry name" value="Kinase-like_dom_sf"/>
</dbReference>
<evidence type="ECO:0000313" key="6">
    <source>
        <dbReference type="Proteomes" id="UP000320333"/>
    </source>
</evidence>
<dbReference type="Gene3D" id="3.30.200.20">
    <property type="entry name" value="Phosphorylase Kinase, domain 1"/>
    <property type="match status" value="1"/>
</dbReference>
<feature type="region of interest" description="Disordered" evidence="3">
    <location>
        <begin position="49"/>
        <end position="75"/>
    </location>
</feature>
<dbReference type="Pfam" id="PF00069">
    <property type="entry name" value="Pkinase"/>
    <property type="match status" value="1"/>
</dbReference>
<evidence type="ECO:0000256" key="2">
    <source>
        <dbReference type="ARBA" id="ARBA00022840"/>
    </source>
</evidence>
<evidence type="ECO:0000259" key="4">
    <source>
        <dbReference type="PROSITE" id="PS50011"/>
    </source>
</evidence>
<dbReference type="InterPro" id="IPR008271">
    <property type="entry name" value="Ser/Thr_kinase_AS"/>
</dbReference>
<dbReference type="Proteomes" id="UP000320333">
    <property type="component" value="Unassembled WGS sequence"/>
</dbReference>